<comment type="similarity">
    <text evidence="1">Belongs to the pyruvate:ferredoxin/flavodoxin oxidoreductase family.</text>
</comment>
<dbReference type="Pfam" id="PF17147">
    <property type="entry name" value="PFOR_II"/>
    <property type="match status" value="1"/>
</dbReference>
<dbReference type="Gene3D" id="3.40.50.970">
    <property type="match status" value="1"/>
</dbReference>
<reference evidence="6" key="1">
    <citation type="submission" date="2017-06" db="EMBL/GenBank/DDBJ databases">
        <authorList>
            <person name="Varghese N."/>
            <person name="Submissions S."/>
        </authorList>
    </citation>
    <scope>NUCLEOTIDE SEQUENCE [LARGE SCALE GENOMIC DNA]</scope>
    <source>
        <strain evidence="6">JAD2</strain>
    </source>
</reference>
<gene>
    <name evidence="5" type="ORF">SAMN02746019_00011060</name>
</gene>
<dbReference type="GO" id="GO:0016903">
    <property type="term" value="F:oxidoreductase activity, acting on the aldehyde or oxo group of donors"/>
    <property type="evidence" value="ECO:0007669"/>
    <property type="project" value="UniProtKB-ARBA"/>
</dbReference>
<dbReference type="GO" id="GO:0006979">
    <property type="term" value="P:response to oxidative stress"/>
    <property type="evidence" value="ECO:0007669"/>
    <property type="project" value="TreeGrafter"/>
</dbReference>
<dbReference type="Gene3D" id="3.40.50.920">
    <property type="match status" value="1"/>
</dbReference>
<keyword evidence="5" id="KW-0670">Pyruvate</keyword>
<dbReference type="InterPro" id="IPR002880">
    <property type="entry name" value="Pyrv_Fd/Flavodoxin_OxRdtase_N"/>
</dbReference>
<dbReference type="SUPFAM" id="SSF52518">
    <property type="entry name" value="Thiamin diphosphate-binding fold (THDP-binding)"/>
    <property type="match status" value="1"/>
</dbReference>
<dbReference type="InterPro" id="IPR033412">
    <property type="entry name" value="PFOR_II"/>
</dbReference>
<dbReference type="SUPFAM" id="SSF52922">
    <property type="entry name" value="TK C-terminal domain-like"/>
    <property type="match status" value="1"/>
</dbReference>
<dbReference type="RefSeq" id="WP_088571777.1">
    <property type="nucleotide sequence ID" value="NZ_FYEK01000044.1"/>
</dbReference>
<name>A0A212RCE9_9CHLR</name>
<organism evidence="5 6">
    <name type="scientific">Thermoflexus hugenholtzii JAD2</name>
    <dbReference type="NCBI Taxonomy" id="877466"/>
    <lineage>
        <taxon>Bacteria</taxon>
        <taxon>Bacillati</taxon>
        <taxon>Chloroflexota</taxon>
        <taxon>Thermoflexia</taxon>
        <taxon>Thermoflexales</taxon>
        <taxon>Thermoflexaceae</taxon>
        <taxon>Thermoflexus</taxon>
    </lineage>
</organism>
<dbReference type="InterPro" id="IPR009014">
    <property type="entry name" value="Transketo_C/PFOR_II"/>
</dbReference>
<evidence type="ECO:0000259" key="3">
    <source>
        <dbReference type="Pfam" id="PF01855"/>
    </source>
</evidence>
<dbReference type="Proteomes" id="UP000197025">
    <property type="component" value="Unassembled WGS sequence"/>
</dbReference>
<protein>
    <submittedName>
        <fullName evidence="5">Pyruvate ferredoxin oxidoreductase alpha subunit</fullName>
    </submittedName>
</protein>
<evidence type="ECO:0000256" key="1">
    <source>
        <dbReference type="ARBA" id="ARBA00009032"/>
    </source>
</evidence>
<dbReference type="PANTHER" id="PTHR32154">
    <property type="entry name" value="PYRUVATE-FLAVODOXIN OXIDOREDUCTASE-RELATED"/>
    <property type="match status" value="1"/>
</dbReference>
<dbReference type="AlphaFoldDB" id="A0A212RCE9"/>
<proteinExistence type="inferred from homology"/>
<dbReference type="FunFam" id="3.40.50.970:FF:000012">
    <property type="entry name" value="Pyruvate:ferredoxin (Flavodoxin) oxidoreductase"/>
    <property type="match status" value="1"/>
</dbReference>
<dbReference type="FunFam" id="3.40.50.920:FF:000010">
    <property type="entry name" value="Pyruvate ferredoxin oxidoreductase, alpha subunit"/>
    <property type="match status" value="1"/>
</dbReference>
<dbReference type="InterPro" id="IPR029061">
    <property type="entry name" value="THDP-binding"/>
</dbReference>
<feature type="domain" description="Pyruvate:ferredoxin oxidoreductase core" evidence="4">
    <location>
        <begin position="262"/>
        <end position="368"/>
    </location>
</feature>
<feature type="domain" description="Pyruvate flavodoxin/ferredoxin oxidoreductase pyrimidine binding" evidence="3">
    <location>
        <begin position="16"/>
        <end position="239"/>
    </location>
</feature>
<dbReference type="PANTHER" id="PTHR32154:SF0">
    <property type="entry name" value="PYRUVATE-FLAVODOXIN OXIDOREDUCTASE-RELATED"/>
    <property type="match status" value="1"/>
</dbReference>
<sequence>MGRWMALEGTEAVAYAMKQIAPDVVAAYPITPQTGIVQTFAQFVADGEVPTEFIQAESEHSALSACVGAAAAGARAMTATSSQGLALMWEILPIAAAMRLPIVMPVVNRALSAPINIHCDHSDSMGARDTGWIQIYSENAQEAYDNTLQAVRIAEHPQVRLPVMVMQDGFITSHAVERVWVEDDDVVRAFLGTYQPACTLLNFERPLTFGALDFYDYYFEHKRHQVEAMRRAKDAILEVAEDFARRFGRRYGLFETYQLEDAEAAVVVLSSTAGTARVAVDNLRRMGWRVGLLKLRVYRPFPDHEIIAALRHLRAIGVMDRAIAFGALENGGPLWLDLLAAAHRHGLHIPIADYVFGLGGRDITPSEIEGIFTDLMQIADRGAVTRPVTYVGVRGELPLPSPAEWSLWIPEATMAGD</sequence>
<dbReference type="Pfam" id="PF01855">
    <property type="entry name" value="POR_N"/>
    <property type="match status" value="1"/>
</dbReference>
<dbReference type="GO" id="GO:0019752">
    <property type="term" value="P:carboxylic acid metabolic process"/>
    <property type="evidence" value="ECO:0007669"/>
    <property type="project" value="UniProtKB-ARBA"/>
</dbReference>
<keyword evidence="6" id="KW-1185">Reference proteome</keyword>
<evidence type="ECO:0000256" key="2">
    <source>
        <dbReference type="ARBA" id="ARBA00023002"/>
    </source>
</evidence>
<evidence type="ECO:0000259" key="4">
    <source>
        <dbReference type="Pfam" id="PF17147"/>
    </source>
</evidence>
<dbReference type="CDD" id="cd07034">
    <property type="entry name" value="TPP_PYR_PFOR_IOR-alpha_like"/>
    <property type="match status" value="1"/>
</dbReference>
<keyword evidence="2" id="KW-0560">Oxidoreductase</keyword>
<dbReference type="InParanoid" id="A0A212RCE9"/>
<evidence type="ECO:0000313" key="6">
    <source>
        <dbReference type="Proteomes" id="UP000197025"/>
    </source>
</evidence>
<dbReference type="OrthoDB" id="9794954at2"/>
<accession>A0A212RCE9</accession>
<evidence type="ECO:0000313" key="5">
    <source>
        <dbReference type="EMBL" id="SNB69887.1"/>
    </source>
</evidence>
<dbReference type="EMBL" id="FYEK01000044">
    <property type="protein sequence ID" value="SNB69887.1"/>
    <property type="molecule type" value="Genomic_DNA"/>
</dbReference>
<dbReference type="InterPro" id="IPR050722">
    <property type="entry name" value="Pyruvate:ferred/Flavod_OxRd"/>
</dbReference>